<accession>A0ABT7SLU7</accession>
<evidence type="ECO:0000256" key="4">
    <source>
        <dbReference type="ARBA" id="ARBA00022692"/>
    </source>
</evidence>
<evidence type="ECO:0000259" key="8">
    <source>
        <dbReference type="Pfam" id="PF03873"/>
    </source>
</evidence>
<dbReference type="Pfam" id="PF03872">
    <property type="entry name" value="RseA_N"/>
    <property type="match status" value="1"/>
</dbReference>
<feature type="domain" description="Anti sigma-E protein RseA N-terminal" evidence="7">
    <location>
        <begin position="8"/>
        <end position="80"/>
    </location>
</feature>
<evidence type="ECO:0000256" key="2">
    <source>
        <dbReference type="ARBA" id="ARBA00005837"/>
    </source>
</evidence>
<evidence type="ECO:0000256" key="5">
    <source>
        <dbReference type="ARBA" id="ARBA00022989"/>
    </source>
</evidence>
<keyword evidence="4" id="KW-0812">Transmembrane</keyword>
<protein>
    <submittedName>
        <fullName evidence="9">RseA family anti-sigma factor</fullName>
    </submittedName>
</protein>
<gene>
    <name evidence="9" type="ORF">QEZ41_02595</name>
</gene>
<keyword evidence="10" id="KW-1185">Reference proteome</keyword>
<dbReference type="PANTHER" id="PTHR38104:SF1">
    <property type="entry name" value="ANTI-SIGMA-E FACTOR RSEA"/>
    <property type="match status" value="1"/>
</dbReference>
<dbReference type="Proteomes" id="UP001241056">
    <property type="component" value="Unassembled WGS sequence"/>
</dbReference>
<comment type="subcellular location">
    <subcellularLocation>
        <location evidence="1">Cell membrane</location>
        <topology evidence="1">Single-pass membrane protein</topology>
    </subcellularLocation>
</comment>
<comment type="similarity">
    <text evidence="2">Belongs to the RseA family.</text>
</comment>
<dbReference type="SUPFAM" id="SSF89069">
    <property type="entry name" value="N-terminal, cytoplasmic domain of anti-sigmaE factor RseA"/>
    <property type="match status" value="1"/>
</dbReference>
<keyword evidence="6" id="KW-0472">Membrane</keyword>
<evidence type="ECO:0000313" key="10">
    <source>
        <dbReference type="Proteomes" id="UP001241056"/>
    </source>
</evidence>
<evidence type="ECO:0000256" key="3">
    <source>
        <dbReference type="ARBA" id="ARBA00022475"/>
    </source>
</evidence>
<feature type="domain" description="Anti sigma-E protein RseA C-terminal" evidence="8">
    <location>
        <begin position="134"/>
        <end position="178"/>
    </location>
</feature>
<dbReference type="EMBL" id="JAUCDY010000002">
    <property type="protein sequence ID" value="MDM7857170.1"/>
    <property type="molecule type" value="Genomic_DNA"/>
</dbReference>
<evidence type="ECO:0000259" key="7">
    <source>
        <dbReference type="Pfam" id="PF03872"/>
    </source>
</evidence>
<dbReference type="InterPro" id="IPR005572">
    <property type="entry name" value="Anti-sigma_E_RseA_N"/>
</dbReference>
<name>A0ABT7SLU7_9GAMM</name>
<comment type="caution">
    <text evidence="9">The sequence shown here is derived from an EMBL/GenBank/DDBJ whole genome shotgun (WGS) entry which is preliminary data.</text>
</comment>
<dbReference type="Pfam" id="PF03873">
    <property type="entry name" value="RseA_C"/>
    <property type="match status" value="1"/>
</dbReference>
<dbReference type="InterPro" id="IPR005573">
    <property type="entry name" value="Anti-sigma_E_RseA_C"/>
</dbReference>
<keyword evidence="3" id="KW-1003">Cell membrane</keyword>
<evidence type="ECO:0000313" key="9">
    <source>
        <dbReference type="EMBL" id="MDM7857170.1"/>
    </source>
</evidence>
<dbReference type="Gene3D" id="1.10.10.880">
    <property type="entry name" value="Anti sigma-E protein RseA, N-terminal domain"/>
    <property type="match status" value="1"/>
</dbReference>
<reference evidence="9 10" key="1">
    <citation type="submission" date="2023-06" db="EMBL/GenBank/DDBJ databases">
        <title>Thiopseudomonas sp. CY1220 draft genome sequence.</title>
        <authorList>
            <person name="Zhao G."/>
            <person name="An M."/>
        </authorList>
    </citation>
    <scope>NUCLEOTIDE SEQUENCE [LARGE SCALE GENOMIC DNA]</scope>
    <source>
        <strain evidence="9 10">CY1220</strain>
    </source>
</reference>
<organism evidence="9 10">
    <name type="scientific">Thiopseudomonas acetoxidans</name>
    <dbReference type="NCBI Taxonomy" id="3041622"/>
    <lineage>
        <taxon>Bacteria</taxon>
        <taxon>Pseudomonadati</taxon>
        <taxon>Pseudomonadota</taxon>
        <taxon>Gammaproteobacteria</taxon>
        <taxon>Pseudomonadales</taxon>
        <taxon>Pseudomonadaceae</taxon>
        <taxon>Thiopseudomonas</taxon>
    </lineage>
</organism>
<dbReference type="PANTHER" id="PTHR38104">
    <property type="match status" value="1"/>
</dbReference>
<dbReference type="RefSeq" id="WP_289409825.1">
    <property type="nucleotide sequence ID" value="NZ_JAUCDY010000002.1"/>
</dbReference>
<sequence>MSKTSLEQSLSALMDGEADDLELQRILRETNNPELRTQWQRMQAARWSMRQDAVIPQIDLSDRISEALQSVEMTSREKPAQPSLWSRVGKVAVAASVTFAVLGGARFYNNMNVTDEQAVMAEAQQTAPAMSHSAMNPVVLASYGGSIKGSQTKQANDDSSSWYRERLPAYLKQHNQQTTVSGMETNLPYARAASIEGR</sequence>
<evidence type="ECO:0000256" key="6">
    <source>
        <dbReference type="ARBA" id="ARBA00023136"/>
    </source>
</evidence>
<proteinExistence type="inferred from homology"/>
<dbReference type="CDD" id="cd16328">
    <property type="entry name" value="RseA_N"/>
    <property type="match status" value="1"/>
</dbReference>
<keyword evidence="5" id="KW-1133">Transmembrane helix</keyword>
<dbReference type="InterPro" id="IPR036147">
    <property type="entry name" value="Anti-sigma_E_RseA_N_sf"/>
</dbReference>
<dbReference type="InterPro" id="IPR052383">
    <property type="entry name" value="Anti-sigma-E_RseA-like"/>
</dbReference>
<evidence type="ECO:0000256" key="1">
    <source>
        <dbReference type="ARBA" id="ARBA00004162"/>
    </source>
</evidence>